<keyword evidence="8" id="KW-0902">Two-component regulatory system</keyword>
<dbReference type="Pfam" id="PF00512">
    <property type="entry name" value="HisKA"/>
    <property type="match status" value="1"/>
</dbReference>
<feature type="domain" description="PAS" evidence="12">
    <location>
        <begin position="141"/>
        <end position="200"/>
    </location>
</feature>
<dbReference type="STRING" id="1349421.OI18_15630"/>
<name>A0A0C1LED9_9BACT</name>
<proteinExistence type="predicted"/>
<dbReference type="AlphaFoldDB" id="A0A0C1LED9"/>
<sequence length="486" mass="55505">MIYTSYSRLNILIIEDDWDDYSLTEEMIRAIPESKEWTVEWCYNYNEAIEEIRSKKYHLYFVDYFLGAKTGLDLLRESIELGCNDPIILFTSKGSRDIDMEAMKTGAMDYLEKGELTTEKLERSIRYALGKSETMKALRVNERKYRNIFEQSKDALFLTTQSFSFVTVNHATSLMLGYTLEEFADMSFLDLVADDKNAELIDEVFATKGEVNDVEVELVCKSGDEIICLFSAIILSDDEPEKLVQCILHDITLLKRAEKAALFYEKQAATGRLAQVLAHEIRNPLTNINLSVEKLKYPDIADREKYFEIIFRNSQRINQIISQLLFFSGGTEVLQRPLIVQELINGVITNATDRLTLKTIRLQTNLPHTPIRIMADRSKLTMALLNIINNAIEAMDKETKILVISVKKDRDGCEIRITDNGHGMTEEQQRRLFEPYFTTKKEGIGLGLPTALSILNSHQAKVDVISLKDTGTTFSIFFKTLDAVPA</sequence>
<dbReference type="CDD" id="cd00082">
    <property type="entry name" value="HisKA"/>
    <property type="match status" value="1"/>
</dbReference>
<evidence type="ECO:0000256" key="1">
    <source>
        <dbReference type="ARBA" id="ARBA00000085"/>
    </source>
</evidence>
<dbReference type="CDD" id="cd00130">
    <property type="entry name" value="PAS"/>
    <property type="match status" value="1"/>
</dbReference>
<dbReference type="InterPro" id="IPR036097">
    <property type="entry name" value="HisK_dim/P_sf"/>
</dbReference>
<evidence type="ECO:0000256" key="9">
    <source>
        <dbReference type="PROSITE-ProRule" id="PRU00169"/>
    </source>
</evidence>
<dbReference type="SMART" id="SM00091">
    <property type="entry name" value="PAS"/>
    <property type="match status" value="1"/>
</dbReference>
<evidence type="ECO:0000256" key="2">
    <source>
        <dbReference type="ARBA" id="ARBA00012438"/>
    </source>
</evidence>
<dbReference type="OrthoDB" id="9806995at2"/>
<dbReference type="RefSeq" id="WP_039141442.1">
    <property type="nucleotide sequence ID" value="NZ_JSVC01000017.1"/>
</dbReference>
<dbReference type="Gene3D" id="3.40.50.2300">
    <property type="match status" value="1"/>
</dbReference>
<dbReference type="PROSITE" id="PS50110">
    <property type="entry name" value="RESPONSE_REGULATORY"/>
    <property type="match status" value="1"/>
</dbReference>
<dbReference type="PANTHER" id="PTHR43065">
    <property type="entry name" value="SENSOR HISTIDINE KINASE"/>
    <property type="match status" value="1"/>
</dbReference>
<dbReference type="PRINTS" id="PR00344">
    <property type="entry name" value="BCTRLSENSOR"/>
</dbReference>
<evidence type="ECO:0000313" key="13">
    <source>
        <dbReference type="EMBL" id="KIC93793.1"/>
    </source>
</evidence>
<dbReference type="GO" id="GO:0000155">
    <property type="term" value="F:phosphorelay sensor kinase activity"/>
    <property type="evidence" value="ECO:0007669"/>
    <property type="project" value="InterPro"/>
</dbReference>
<keyword evidence="7" id="KW-0067">ATP-binding</keyword>
<keyword evidence="3 9" id="KW-0597">Phosphoprotein</keyword>
<dbReference type="InterPro" id="IPR035965">
    <property type="entry name" value="PAS-like_dom_sf"/>
</dbReference>
<evidence type="ECO:0000256" key="8">
    <source>
        <dbReference type="ARBA" id="ARBA00023012"/>
    </source>
</evidence>
<accession>A0A0C1LED9</accession>
<protein>
    <recommendedName>
        <fullName evidence="2">histidine kinase</fullName>
        <ecNumber evidence="2">2.7.13.3</ecNumber>
    </recommendedName>
</protein>
<evidence type="ECO:0000313" key="14">
    <source>
        <dbReference type="Proteomes" id="UP000031408"/>
    </source>
</evidence>
<dbReference type="SUPFAM" id="SSF47384">
    <property type="entry name" value="Homodimeric domain of signal transducing histidine kinase"/>
    <property type="match status" value="1"/>
</dbReference>
<dbReference type="InterPro" id="IPR000014">
    <property type="entry name" value="PAS"/>
</dbReference>
<dbReference type="EMBL" id="JSVC01000017">
    <property type="protein sequence ID" value="KIC93793.1"/>
    <property type="molecule type" value="Genomic_DNA"/>
</dbReference>
<dbReference type="Proteomes" id="UP000031408">
    <property type="component" value="Unassembled WGS sequence"/>
</dbReference>
<feature type="domain" description="Histidine kinase" evidence="10">
    <location>
        <begin position="276"/>
        <end position="482"/>
    </location>
</feature>
<dbReference type="SMART" id="SM00448">
    <property type="entry name" value="REC"/>
    <property type="match status" value="1"/>
</dbReference>
<dbReference type="NCBIfam" id="TIGR00229">
    <property type="entry name" value="sensory_box"/>
    <property type="match status" value="1"/>
</dbReference>
<dbReference type="Pfam" id="PF02518">
    <property type="entry name" value="HATPase_c"/>
    <property type="match status" value="1"/>
</dbReference>
<dbReference type="CDD" id="cd00156">
    <property type="entry name" value="REC"/>
    <property type="match status" value="1"/>
</dbReference>
<dbReference type="InterPro" id="IPR003661">
    <property type="entry name" value="HisK_dim/P_dom"/>
</dbReference>
<dbReference type="InterPro" id="IPR003594">
    <property type="entry name" value="HATPase_dom"/>
</dbReference>
<dbReference type="InterPro" id="IPR004358">
    <property type="entry name" value="Sig_transdc_His_kin-like_C"/>
</dbReference>
<dbReference type="PROSITE" id="PS50109">
    <property type="entry name" value="HIS_KIN"/>
    <property type="match status" value="1"/>
</dbReference>
<keyword evidence="14" id="KW-1185">Reference proteome</keyword>
<feature type="modified residue" description="4-aspartylphosphate" evidence="9">
    <location>
        <position position="63"/>
    </location>
</feature>
<organism evidence="13 14">
    <name type="scientific">Flavihumibacter solisilvae</name>
    <dbReference type="NCBI Taxonomy" id="1349421"/>
    <lineage>
        <taxon>Bacteria</taxon>
        <taxon>Pseudomonadati</taxon>
        <taxon>Bacteroidota</taxon>
        <taxon>Chitinophagia</taxon>
        <taxon>Chitinophagales</taxon>
        <taxon>Chitinophagaceae</taxon>
        <taxon>Flavihumibacter</taxon>
    </lineage>
</organism>
<dbReference type="PROSITE" id="PS50112">
    <property type="entry name" value="PAS"/>
    <property type="match status" value="1"/>
</dbReference>
<dbReference type="Gene3D" id="3.30.450.20">
    <property type="entry name" value="PAS domain"/>
    <property type="match status" value="1"/>
</dbReference>
<dbReference type="InterPro" id="IPR005467">
    <property type="entry name" value="His_kinase_dom"/>
</dbReference>
<dbReference type="Pfam" id="PF00072">
    <property type="entry name" value="Response_reg"/>
    <property type="match status" value="1"/>
</dbReference>
<dbReference type="PANTHER" id="PTHR43065:SF46">
    <property type="entry name" value="C4-DICARBOXYLATE TRANSPORT SENSOR PROTEIN DCTB"/>
    <property type="match status" value="1"/>
</dbReference>
<keyword evidence="5" id="KW-0547">Nucleotide-binding</keyword>
<dbReference type="SMART" id="SM00387">
    <property type="entry name" value="HATPase_c"/>
    <property type="match status" value="1"/>
</dbReference>
<dbReference type="SUPFAM" id="SSF55785">
    <property type="entry name" value="PYP-like sensor domain (PAS domain)"/>
    <property type="match status" value="1"/>
</dbReference>
<evidence type="ECO:0000259" key="11">
    <source>
        <dbReference type="PROSITE" id="PS50110"/>
    </source>
</evidence>
<evidence type="ECO:0000259" key="10">
    <source>
        <dbReference type="PROSITE" id="PS50109"/>
    </source>
</evidence>
<dbReference type="EC" id="2.7.13.3" evidence="2"/>
<dbReference type="Pfam" id="PF13426">
    <property type="entry name" value="PAS_9"/>
    <property type="match status" value="1"/>
</dbReference>
<comment type="caution">
    <text evidence="13">The sequence shown here is derived from an EMBL/GenBank/DDBJ whole genome shotgun (WGS) entry which is preliminary data.</text>
</comment>
<dbReference type="InterPro" id="IPR011006">
    <property type="entry name" value="CheY-like_superfamily"/>
</dbReference>
<feature type="domain" description="Response regulatory" evidence="11">
    <location>
        <begin position="10"/>
        <end position="128"/>
    </location>
</feature>
<dbReference type="SUPFAM" id="SSF55874">
    <property type="entry name" value="ATPase domain of HSP90 chaperone/DNA topoisomerase II/histidine kinase"/>
    <property type="match status" value="1"/>
</dbReference>
<dbReference type="SUPFAM" id="SSF52172">
    <property type="entry name" value="CheY-like"/>
    <property type="match status" value="1"/>
</dbReference>
<dbReference type="InterPro" id="IPR036890">
    <property type="entry name" value="HATPase_C_sf"/>
</dbReference>
<reference evidence="13 14" key="1">
    <citation type="submission" date="2014-11" db="EMBL/GenBank/DDBJ databases">
        <title>Genome sequence of Flavihumibacter solisilvae 3-3.</title>
        <authorList>
            <person name="Zhou G."/>
            <person name="Li M."/>
            <person name="Wang G."/>
        </authorList>
    </citation>
    <scope>NUCLEOTIDE SEQUENCE [LARGE SCALE GENOMIC DNA]</scope>
    <source>
        <strain evidence="13 14">3-3</strain>
    </source>
</reference>
<gene>
    <name evidence="13" type="ORF">OI18_15630</name>
</gene>
<evidence type="ECO:0000256" key="7">
    <source>
        <dbReference type="ARBA" id="ARBA00022840"/>
    </source>
</evidence>
<keyword evidence="4" id="KW-0808">Transferase</keyword>
<keyword evidence="6" id="KW-0418">Kinase</keyword>
<evidence type="ECO:0000256" key="3">
    <source>
        <dbReference type="ARBA" id="ARBA00022553"/>
    </source>
</evidence>
<dbReference type="Gene3D" id="1.10.287.130">
    <property type="match status" value="1"/>
</dbReference>
<evidence type="ECO:0000256" key="6">
    <source>
        <dbReference type="ARBA" id="ARBA00022777"/>
    </source>
</evidence>
<dbReference type="GO" id="GO:0005524">
    <property type="term" value="F:ATP binding"/>
    <property type="evidence" value="ECO:0007669"/>
    <property type="project" value="UniProtKB-KW"/>
</dbReference>
<dbReference type="Gene3D" id="3.30.565.10">
    <property type="entry name" value="Histidine kinase-like ATPase, C-terminal domain"/>
    <property type="match status" value="1"/>
</dbReference>
<evidence type="ECO:0000259" key="12">
    <source>
        <dbReference type="PROSITE" id="PS50112"/>
    </source>
</evidence>
<evidence type="ECO:0000256" key="5">
    <source>
        <dbReference type="ARBA" id="ARBA00022741"/>
    </source>
</evidence>
<dbReference type="InterPro" id="IPR001789">
    <property type="entry name" value="Sig_transdc_resp-reg_receiver"/>
</dbReference>
<comment type="catalytic activity">
    <reaction evidence="1">
        <text>ATP + protein L-histidine = ADP + protein N-phospho-L-histidine.</text>
        <dbReference type="EC" id="2.7.13.3"/>
    </reaction>
</comment>
<dbReference type="SMART" id="SM00388">
    <property type="entry name" value="HisKA"/>
    <property type="match status" value="1"/>
</dbReference>
<evidence type="ECO:0000256" key="4">
    <source>
        <dbReference type="ARBA" id="ARBA00022679"/>
    </source>
</evidence>